<protein>
    <submittedName>
        <fullName evidence="2">Uncharacterized protein</fullName>
    </submittedName>
</protein>
<organism evidence="2 3">
    <name type="scientific">Rotaria sordida</name>
    <dbReference type="NCBI Taxonomy" id="392033"/>
    <lineage>
        <taxon>Eukaryota</taxon>
        <taxon>Metazoa</taxon>
        <taxon>Spiralia</taxon>
        <taxon>Gnathifera</taxon>
        <taxon>Rotifera</taxon>
        <taxon>Eurotatoria</taxon>
        <taxon>Bdelloidea</taxon>
        <taxon>Philodinida</taxon>
        <taxon>Philodinidae</taxon>
        <taxon>Rotaria</taxon>
    </lineage>
</organism>
<accession>A0A814NFW1</accession>
<sequence>MTSSSLVCSIDGCKRPITCLCHHCQKNLCSKHFNEHQIQVNNELIPMTDCLNELKMRLQIDEKTGPLAMLQMWRHKKYNEIDQEYNLEVEKLKKKISKYDEQISETVSNIQELINEGDASIDQVKEIQKIIETITDQVNNLTMSESIEIINEQNLLGTYIRMGSIQYLVKAKIKCNNIDLYGLESERSLVGYDGLCPQCGKAHVLFERNRGFYALCQTLHTQIFFFSFMDIVLQQQPTYLTPTQCARQFADDLLENKDIAISMSHMMSPSYLISLINIAEMYLTYERSLFLSTVAEIGLLCSNKYYERVHYFISFLDELIEFHNDIKYKILIEKYLNRIVYADLTDHFISYPIILQIQIMAIIESTPILHFPLIRDGSESDQSKIDLFLQDAARYFHNISSRSLYRRIVFRLNSQICSQQSILRALIIGCIFLPLTCHAAFLDELYNLLSKQPILLSLTNMETFFHVLWPTGINQSYSVPRVYLSQLLIVRLNNIQKYFAQIIQICFLIHLRVPNIRVNLMDIIEPLCETKGFQQYLDQQQQEFNLSRQDDQQNVSILEPILCQVRERMKRGFRLKQLCRMKIRSHLAKNTNSYILTQVNQLKELSDTNKTYLTYNLELLLNDPEKFFDSTQPQNEPIWNSSIPPPPSIQIFSQSFQNTAVRHRMASNYWTENDLERVIQDFNPARFFGLPSDMFNQKGDLRYCNEEPVKLSRGKWDYYTPFKGWIRYGLDIDKFGSSGAQWLACDGGAGEWAVGFHGIRRDVLEVLKAIAFEGFKVFQGKNSEWGVTSKDVGPNASLFNETTCGKGVFLTPKVKHLTDNSEHCRLVKPIQYNKYYYIEIALQCRIHPKKIRVPECSKNEYYIVNDPKYVRPYGIIIRFLTEAQAKSILEDNNFNLEPAIPFVKQETNNLEQLMGLFKV</sequence>
<evidence type="ECO:0000313" key="2">
    <source>
        <dbReference type="EMBL" id="CAF1092499.1"/>
    </source>
</evidence>
<evidence type="ECO:0000313" key="3">
    <source>
        <dbReference type="Proteomes" id="UP000663854"/>
    </source>
</evidence>
<dbReference type="PANTHER" id="PTHR36649">
    <property type="entry name" value="UBIQUITIN-LIKE DOMAIN-CONTAINING PROTEIN"/>
    <property type="match status" value="1"/>
</dbReference>
<keyword evidence="1" id="KW-0175">Coiled coil</keyword>
<evidence type="ECO:0000256" key="1">
    <source>
        <dbReference type="SAM" id="Coils"/>
    </source>
</evidence>
<gene>
    <name evidence="2" type="ORF">PYM288_LOCUS19252</name>
</gene>
<feature type="coiled-coil region" evidence="1">
    <location>
        <begin position="75"/>
        <end position="116"/>
    </location>
</feature>
<proteinExistence type="predicted"/>
<dbReference type="AlphaFoldDB" id="A0A814NFW1"/>
<dbReference type="Proteomes" id="UP000663854">
    <property type="component" value="Unassembled WGS sequence"/>
</dbReference>
<reference evidence="2" key="1">
    <citation type="submission" date="2021-02" db="EMBL/GenBank/DDBJ databases">
        <authorList>
            <person name="Nowell W R."/>
        </authorList>
    </citation>
    <scope>NUCLEOTIDE SEQUENCE</scope>
</reference>
<name>A0A814NFW1_9BILA</name>
<dbReference type="PANTHER" id="PTHR36649:SF28">
    <property type="entry name" value="UBIQUITIN-LIKE DOMAIN-CONTAINING PROTEIN"/>
    <property type="match status" value="1"/>
</dbReference>
<comment type="caution">
    <text evidence="2">The sequence shown here is derived from an EMBL/GenBank/DDBJ whole genome shotgun (WGS) entry which is preliminary data.</text>
</comment>
<dbReference type="EMBL" id="CAJNOH010000632">
    <property type="protein sequence ID" value="CAF1092499.1"/>
    <property type="molecule type" value="Genomic_DNA"/>
</dbReference>